<evidence type="ECO:0000256" key="6">
    <source>
        <dbReference type="ARBA" id="ARBA00023054"/>
    </source>
</evidence>
<dbReference type="InterPro" id="IPR006121">
    <property type="entry name" value="HMA_dom"/>
</dbReference>
<dbReference type="Gene3D" id="3.30.70.100">
    <property type="match status" value="1"/>
</dbReference>
<dbReference type="GO" id="GO:0046872">
    <property type="term" value="F:metal ion binding"/>
    <property type="evidence" value="ECO:0007669"/>
    <property type="project" value="InterPro"/>
</dbReference>
<evidence type="ECO:0000259" key="8">
    <source>
        <dbReference type="PROSITE" id="PS50846"/>
    </source>
</evidence>
<dbReference type="CDD" id="cd14798">
    <property type="entry name" value="RX-CC_like"/>
    <property type="match status" value="1"/>
</dbReference>
<dbReference type="SUPFAM" id="SSF52058">
    <property type="entry name" value="L domain-like"/>
    <property type="match status" value="1"/>
</dbReference>
<dbReference type="InterPro" id="IPR027417">
    <property type="entry name" value="P-loop_NTPase"/>
</dbReference>
<dbReference type="PRINTS" id="PR00364">
    <property type="entry name" value="DISEASERSIST"/>
</dbReference>
<keyword evidence="4" id="KW-0547">Nucleotide-binding</keyword>
<dbReference type="FunFam" id="3.40.50.300:FF:001091">
    <property type="entry name" value="Probable disease resistance protein At1g61300"/>
    <property type="match status" value="1"/>
</dbReference>
<dbReference type="Gene3D" id="1.20.5.4130">
    <property type="match status" value="1"/>
</dbReference>
<keyword evidence="5" id="KW-0611">Plant defense</keyword>
<dbReference type="GO" id="GO:0043531">
    <property type="term" value="F:ADP binding"/>
    <property type="evidence" value="ECO:0007669"/>
    <property type="project" value="InterPro"/>
</dbReference>
<dbReference type="InterPro" id="IPR002182">
    <property type="entry name" value="NB-ARC"/>
</dbReference>
<evidence type="ECO:0000256" key="1">
    <source>
        <dbReference type="ARBA" id="ARBA00002074"/>
    </source>
</evidence>
<protein>
    <recommendedName>
        <fullName evidence="8">HMA domain-containing protein</fullName>
    </recommendedName>
</protein>
<keyword evidence="2" id="KW-0381">Hypersensitive response</keyword>
<sequence>MAETAVSPLIDRLISLLTEEAKLLGGIRGGVTDIKDELESIQSFLKDADARVAAEGDNSEGVKTWVKQVREVAFRIDVAIDEYLLHMAQHPRRPGFFGFLHKIAFLPKTLNPRHKIAAEIEEIKASVQKIKERSERYRFQTAGQGSGSSAQNVKWNDPRNNFLYLADADVVGIEVPRKKLIGLLVEEQPRRTVLSVVGMGGLGKTTLAKKVYEDQTVRGHFNCHAWIPVSQSYNVEDLLRSMIEEFCKARKELPPKEMDSRDKIYTKASEYLQDKSYVVVFDDVWTNDFWGEIEHALPDNEKGGRIMITTRKWEAFHSDFRRHCPPELENLSHYIVEKCNGSPLAIVAIGGLLATKEKSIIEWENLLGNLGGELGKNLHLKGVKNILSLSYEDLPYNLKSCFLYLGMYPNGCSINCASLIQQWIAEGFVEEIDNKTSEEVARQYLIELIHRSLVQVAEFNFDGKVRRCRLHDLFHEIVLQKMKDLSFCHVLSKEKSSFKELTRRLSIGGVSYNVLEGFKDKHIHSLLLFNVDELPKSFMKTFFASFKLLRVMDFEDAPLSHIPKDVGSLFHLRYLSLRNTAVKKLPKSIGKLQNLETLDLKESQVSDIPVEINKLRKLRHLIAYRNNKVNPSLAMEKGVKIQKGIGCLEDLQKLCHVEVNHGGVGLIEELGKLRQLRKLGVKNLTNETMKALCASIEKMNHLESLDIASIHKYEIIDLQSISSPPQCLQRLYIKGCLEKLPVWISNLQHLVRIHIFWSRLSDDPLETFQNLPNLLQLTISNEAYMGEQLHFKKGGFPKFKNLRLKDLNRLHSLIIDEGALPLLECLLIGRIPQMKEMPSGIQHLRNLKELSFLEMAKEFKASFYLEQEWIVEHLPVVNFLNEKQKTVIKVHMDSDKCRSKAMKIVANTSGVYSVAIEGADRDELVVIGDGVDLASLACSLRKKLGHTSILSVQSLQIREVSITGKKPEEKEDNPTPSYCPDEGCK</sequence>
<dbReference type="PANTHER" id="PTHR23155">
    <property type="entry name" value="DISEASE RESISTANCE PROTEIN RP"/>
    <property type="match status" value="1"/>
</dbReference>
<name>A0A2N9F6Q8_FAGSY</name>
<dbReference type="InterPro" id="IPR038005">
    <property type="entry name" value="RX-like_CC"/>
</dbReference>
<dbReference type="InterPro" id="IPR058922">
    <property type="entry name" value="WHD_DRP"/>
</dbReference>
<dbReference type="Gene3D" id="1.10.10.10">
    <property type="entry name" value="Winged helix-like DNA-binding domain superfamily/Winged helix DNA-binding domain"/>
    <property type="match status" value="1"/>
</dbReference>
<dbReference type="Pfam" id="PF00931">
    <property type="entry name" value="NB-ARC"/>
    <property type="match status" value="1"/>
</dbReference>
<evidence type="ECO:0000313" key="9">
    <source>
        <dbReference type="EMBL" id="SPC86606.1"/>
    </source>
</evidence>
<dbReference type="GO" id="GO:0098542">
    <property type="term" value="P:defense response to other organism"/>
    <property type="evidence" value="ECO:0007669"/>
    <property type="project" value="TreeGrafter"/>
</dbReference>
<dbReference type="InterPro" id="IPR055414">
    <property type="entry name" value="LRR_R13L4/SHOC2-like"/>
</dbReference>
<dbReference type="Pfam" id="PF18052">
    <property type="entry name" value="Rx_N"/>
    <property type="match status" value="1"/>
</dbReference>
<dbReference type="AlphaFoldDB" id="A0A2N9F6Q8"/>
<dbReference type="EMBL" id="OIVN01000864">
    <property type="protein sequence ID" value="SPC86606.1"/>
    <property type="molecule type" value="Genomic_DNA"/>
</dbReference>
<dbReference type="Pfam" id="PF23598">
    <property type="entry name" value="LRR_14"/>
    <property type="match status" value="1"/>
</dbReference>
<dbReference type="Gene3D" id="3.40.50.300">
    <property type="entry name" value="P-loop containing nucleotide triphosphate hydrolases"/>
    <property type="match status" value="1"/>
</dbReference>
<gene>
    <name evidence="9" type="ORF">FSB_LOCUS14488</name>
</gene>
<dbReference type="InterPro" id="IPR036388">
    <property type="entry name" value="WH-like_DNA-bd_sf"/>
</dbReference>
<feature type="region of interest" description="Disordered" evidence="7">
    <location>
        <begin position="963"/>
        <end position="985"/>
    </location>
</feature>
<accession>A0A2N9F6Q8</accession>
<dbReference type="PROSITE" id="PS50846">
    <property type="entry name" value="HMA_2"/>
    <property type="match status" value="1"/>
</dbReference>
<keyword evidence="3" id="KW-0677">Repeat</keyword>
<organism evidence="9">
    <name type="scientific">Fagus sylvatica</name>
    <name type="common">Beechnut</name>
    <dbReference type="NCBI Taxonomy" id="28930"/>
    <lineage>
        <taxon>Eukaryota</taxon>
        <taxon>Viridiplantae</taxon>
        <taxon>Streptophyta</taxon>
        <taxon>Embryophyta</taxon>
        <taxon>Tracheophyta</taxon>
        <taxon>Spermatophyta</taxon>
        <taxon>Magnoliopsida</taxon>
        <taxon>eudicotyledons</taxon>
        <taxon>Gunneridae</taxon>
        <taxon>Pentapetalae</taxon>
        <taxon>rosids</taxon>
        <taxon>fabids</taxon>
        <taxon>Fagales</taxon>
        <taxon>Fagaceae</taxon>
        <taxon>Fagus</taxon>
    </lineage>
</organism>
<proteinExistence type="predicted"/>
<comment type="function">
    <text evidence="1">Confers resistance to late blight (Phytophthora infestans) races carrying the avirulence gene Avr1. Resistance proteins guard the plant against pathogens that contain an appropriate avirulence protein via an indirect interaction with this avirulence protein. That triggers a defense system including the hypersensitive response, which restricts the pathogen growth.</text>
</comment>
<dbReference type="FunFam" id="1.10.10.10:FF:000322">
    <property type="entry name" value="Probable disease resistance protein At1g63360"/>
    <property type="match status" value="1"/>
</dbReference>
<dbReference type="Gene3D" id="3.80.10.10">
    <property type="entry name" value="Ribonuclease Inhibitor"/>
    <property type="match status" value="1"/>
</dbReference>
<dbReference type="InterPro" id="IPR041118">
    <property type="entry name" value="Rx_N"/>
</dbReference>
<reference evidence="9" key="1">
    <citation type="submission" date="2018-02" db="EMBL/GenBank/DDBJ databases">
        <authorList>
            <person name="Cohen D.B."/>
            <person name="Kent A.D."/>
        </authorList>
    </citation>
    <scope>NUCLEOTIDE SEQUENCE</scope>
</reference>
<evidence type="ECO:0000256" key="2">
    <source>
        <dbReference type="ARBA" id="ARBA00022667"/>
    </source>
</evidence>
<evidence type="ECO:0000256" key="7">
    <source>
        <dbReference type="SAM" id="MobiDB-lite"/>
    </source>
</evidence>
<dbReference type="SUPFAM" id="SSF52540">
    <property type="entry name" value="P-loop containing nucleoside triphosphate hydrolases"/>
    <property type="match status" value="1"/>
</dbReference>
<evidence type="ECO:0000256" key="4">
    <source>
        <dbReference type="ARBA" id="ARBA00022741"/>
    </source>
</evidence>
<evidence type="ECO:0000256" key="5">
    <source>
        <dbReference type="ARBA" id="ARBA00022821"/>
    </source>
</evidence>
<dbReference type="PANTHER" id="PTHR23155:SF1052">
    <property type="entry name" value="DISEASE RESISTANCE PROTEIN RPM1"/>
    <property type="match status" value="1"/>
</dbReference>
<dbReference type="InterPro" id="IPR032675">
    <property type="entry name" value="LRR_dom_sf"/>
</dbReference>
<dbReference type="Pfam" id="PF23559">
    <property type="entry name" value="WHD_DRP"/>
    <property type="match status" value="1"/>
</dbReference>
<evidence type="ECO:0000256" key="3">
    <source>
        <dbReference type="ARBA" id="ARBA00022737"/>
    </source>
</evidence>
<dbReference type="InterPro" id="IPR044974">
    <property type="entry name" value="Disease_R_plants"/>
</dbReference>
<keyword evidence="6" id="KW-0175">Coiled coil</keyword>
<feature type="domain" description="HMA" evidence="8">
    <location>
        <begin position="883"/>
        <end position="952"/>
    </location>
</feature>